<dbReference type="PANTHER" id="PTHR22916:SF3">
    <property type="entry name" value="UDP-GLCNAC:BETAGAL BETA-1,3-N-ACETYLGLUCOSAMINYLTRANSFERASE-LIKE PROTEIN 1"/>
    <property type="match status" value="1"/>
</dbReference>
<keyword evidence="4" id="KW-1185">Reference proteome</keyword>
<dbReference type="InterPro" id="IPR029044">
    <property type="entry name" value="Nucleotide-diphossugar_trans"/>
</dbReference>
<evidence type="ECO:0000313" key="3">
    <source>
        <dbReference type="EMBL" id="ANX12101.1"/>
    </source>
</evidence>
<dbReference type="AlphaFoldDB" id="A0A1B1Z3W8"/>
<dbReference type="PANTHER" id="PTHR22916">
    <property type="entry name" value="GLYCOSYLTRANSFERASE"/>
    <property type="match status" value="1"/>
</dbReference>
<gene>
    <name evidence="3" type="ORF">ABE41_008790</name>
</gene>
<proteinExistence type="inferred from homology"/>
<sequence>MSKVSIIIPFYNCPFIDQAIKSALDQTYHNVEIIVVNDGSTKFIEKINPFQNQIRYFEKQNGGTASALNLGIKKATGDYFAWLSSDDIFDKNKVSTQLGFMKENNAYISYTNYSLINTHNQLTVKMAGKSFKDKIDLLTNLRSENHINGCTVMMKRQVFSSIGFFNEKLKCTQDYDFWLRAVQNYELYYLHEPLVKYRVHDQMGTRRFTDLLLKEVRFLQQKYNHKLIQLINQERKGQI</sequence>
<evidence type="ECO:0000313" key="4">
    <source>
        <dbReference type="Proteomes" id="UP000077412"/>
    </source>
</evidence>
<dbReference type="Gene3D" id="3.90.550.10">
    <property type="entry name" value="Spore Coat Polysaccharide Biosynthesis Protein SpsA, Chain A"/>
    <property type="match status" value="1"/>
</dbReference>
<dbReference type="EMBL" id="CP016761">
    <property type="protein sequence ID" value="ANX12101.1"/>
    <property type="molecule type" value="Genomic_DNA"/>
</dbReference>
<feature type="domain" description="Glycosyltransferase 2-like" evidence="2">
    <location>
        <begin position="5"/>
        <end position="161"/>
    </location>
</feature>
<dbReference type="GO" id="GO:0016758">
    <property type="term" value="F:hexosyltransferase activity"/>
    <property type="evidence" value="ECO:0007669"/>
    <property type="project" value="UniProtKB-ARBA"/>
</dbReference>
<dbReference type="OrthoDB" id="396512at2"/>
<dbReference type="STRING" id="255247.ABE41_008790"/>
<evidence type="ECO:0000259" key="2">
    <source>
        <dbReference type="Pfam" id="PF00535"/>
    </source>
</evidence>
<dbReference type="Proteomes" id="UP000077412">
    <property type="component" value="Chromosome"/>
</dbReference>
<dbReference type="InterPro" id="IPR001173">
    <property type="entry name" value="Glyco_trans_2-like"/>
</dbReference>
<organism evidence="3 4">
    <name type="scientific">Fictibacillus arsenicus</name>
    <dbReference type="NCBI Taxonomy" id="255247"/>
    <lineage>
        <taxon>Bacteria</taxon>
        <taxon>Bacillati</taxon>
        <taxon>Bacillota</taxon>
        <taxon>Bacilli</taxon>
        <taxon>Bacillales</taxon>
        <taxon>Fictibacillaceae</taxon>
        <taxon>Fictibacillus</taxon>
    </lineage>
</organism>
<dbReference type="Pfam" id="PF00535">
    <property type="entry name" value="Glycos_transf_2"/>
    <property type="match status" value="1"/>
</dbReference>
<comment type="similarity">
    <text evidence="1">Belongs to the glycosyltransferase 2 family.</text>
</comment>
<dbReference type="RefSeq" id="WP_066288931.1">
    <property type="nucleotide sequence ID" value="NZ_CP016761.1"/>
</dbReference>
<dbReference type="SUPFAM" id="SSF53448">
    <property type="entry name" value="Nucleotide-diphospho-sugar transferases"/>
    <property type="match status" value="1"/>
</dbReference>
<reference evidence="3 4" key="1">
    <citation type="submission" date="2016-08" db="EMBL/GenBank/DDBJ databases">
        <title>Complete genome sequence of Fictibacillus arsenicus G25-54, a strain with toxicity to nematodes and a potential arsenic-resistance activity.</title>
        <authorList>
            <person name="Zheng Z."/>
        </authorList>
    </citation>
    <scope>NUCLEOTIDE SEQUENCE [LARGE SCALE GENOMIC DNA]</scope>
    <source>
        <strain evidence="3 4">G25-54</strain>
    </source>
</reference>
<evidence type="ECO:0000256" key="1">
    <source>
        <dbReference type="ARBA" id="ARBA00006739"/>
    </source>
</evidence>
<protein>
    <recommendedName>
        <fullName evidence="2">Glycosyltransferase 2-like domain-containing protein</fullName>
    </recommendedName>
</protein>
<name>A0A1B1Z3W8_9BACL</name>
<accession>A0A1B1Z3W8</accession>
<dbReference type="KEGG" id="far:ABE41_008790"/>